<dbReference type="SUPFAM" id="SSF103481">
    <property type="entry name" value="Multidrug resistance efflux transporter EmrE"/>
    <property type="match status" value="1"/>
</dbReference>
<keyword evidence="4" id="KW-0997">Cell inner membrane</keyword>
<keyword evidence="8 11" id="KW-1133">Transmembrane helix</keyword>
<keyword evidence="5" id="KW-0441">Lipid A biosynthesis</keyword>
<keyword evidence="7" id="KW-0448">Lipopolysaccharide biosynthesis</keyword>
<keyword evidence="9" id="KW-0443">Lipid metabolism</keyword>
<evidence type="ECO:0000256" key="9">
    <source>
        <dbReference type="ARBA" id="ARBA00023098"/>
    </source>
</evidence>
<dbReference type="InterPro" id="IPR000390">
    <property type="entry name" value="Small_drug/metabolite_transptr"/>
</dbReference>
<name>E5AQP2_MYCRK</name>
<evidence type="ECO:0000256" key="11">
    <source>
        <dbReference type="SAM" id="Phobius"/>
    </source>
</evidence>
<evidence type="ECO:0000256" key="4">
    <source>
        <dbReference type="ARBA" id="ARBA00022519"/>
    </source>
</evidence>
<evidence type="ECO:0000256" key="6">
    <source>
        <dbReference type="ARBA" id="ARBA00022692"/>
    </source>
</evidence>
<feature type="transmembrane region" description="Helical" evidence="11">
    <location>
        <begin position="71"/>
        <end position="91"/>
    </location>
</feature>
<evidence type="ECO:0000259" key="12">
    <source>
        <dbReference type="Pfam" id="PF00892"/>
    </source>
</evidence>
<evidence type="ECO:0000313" key="14">
    <source>
        <dbReference type="Proteomes" id="UP000007437"/>
    </source>
</evidence>
<evidence type="ECO:0000256" key="7">
    <source>
        <dbReference type="ARBA" id="ARBA00022985"/>
    </source>
</evidence>
<dbReference type="AlphaFoldDB" id="E5AQP2"/>
<dbReference type="Proteomes" id="UP000007437">
    <property type="component" value="Chromosome"/>
</dbReference>
<dbReference type="PANTHER" id="PTHR30561">
    <property type="entry name" value="SMR FAMILY PROTON-DEPENDENT DRUG EFFLUX TRANSPORTER SUGE"/>
    <property type="match status" value="1"/>
</dbReference>
<dbReference type="EMBL" id="FR687359">
    <property type="protein sequence ID" value="CBW74924.1"/>
    <property type="molecule type" value="Genomic_DNA"/>
</dbReference>
<keyword evidence="6 11" id="KW-0812">Transmembrane</keyword>
<keyword evidence="10 11" id="KW-0472">Membrane</keyword>
<evidence type="ECO:0000256" key="10">
    <source>
        <dbReference type="ARBA" id="ARBA00023136"/>
    </source>
</evidence>
<dbReference type="InterPro" id="IPR000620">
    <property type="entry name" value="EamA_dom"/>
</dbReference>
<feature type="domain" description="EamA" evidence="12">
    <location>
        <begin position="70"/>
        <end position="140"/>
    </location>
</feature>
<dbReference type="Gene3D" id="1.10.3730.20">
    <property type="match status" value="1"/>
</dbReference>
<accession>E5AQP2</accession>
<dbReference type="eggNOG" id="COG2076">
    <property type="taxonomic scope" value="Bacteria"/>
</dbReference>
<dbReference type="KEGG" id="brh:RBRH_03678"/>
<sequence>MRATRGASSSPNLNRKPSLKMNPISLTCILSGVLLNTCAQLLLKAGVNAVGHFEFSAANIVPISVRLATQWPIIGGLACYVVSVVVWILGLSRVDVSIAYPMLSLGYAVNAIAAWYLFGEVISIQRLVGIGIILLGVIVLARS</sequence>
<evidence type="ECO:0000256" key="3">
    <source>
        <dbReference type="ARBA" id="ARBA00022516"/>
    </source>
</evidence>
<dbReference type="STRING" id="882378.RBRH_03678"/>
<dbReference type="GO" id="GO:0009245">
    <property type="term" value="P:lipid A biosynthetic process"/>
    <property type="evidence" value="ECO:0007669"/>
    <property type="project" value="UniProtKB-KW"/>
</dbReference>
<feature type="transmembrane region" description="Helical" evidence="11">
    <location>
        <begin position="98"/>
        <end position="118"/>
    </location>
</feature>
<organism evidence="13 14">
    <name type="scientific">Mycetohabitans rhizoxinica (strain DSM 19002 / CIP 109453 / HKI 454)</name>
    <name type="common">Paraburkholderia rhizoxinica</name>
    <dbReference type="NCBI Taxonomy" id="882378"/>
    <lineage>
        <taxon>Bacteria</taxon>
        <taxon>Pseudomonadati</taxon>
        <taxon>Pseudomonadota</taxon>
        <taxon>Betaproteobacteria</taxon>
        <taxon>Burkholderiales</taxon>
        <taxon>Burkholderiaceae</taxon>
        <taxon>Mycetohabitans</taxon>
    </lineage>
</organism>
<comment type="subcellular location">
    <subcellularLocation>
        <location evidence="1">Cell membrane</location>
        <topology evidence="1">Multi-pass membrane protein</topology>
    </subcellularLocation>
</comment>
<evidence type="ECO:0000256" key="1">
    <source>
        <dbReference type="ARBA" id="ARBA00004651"/>
    </source>
</evidence>
<evidence type="ECO:0000313" key="13">
    <source>
        <dbReference type="EMBL" id="CBW74924.1"/>
    </source>
</evidence>
<dbReference type="HOGENOM" id="CLU_131462_2_1_4"/>
<reference evidence="13 14" key="1">
    <citation type="journal article" date="2011" name="J. Bacteriol.">
        <title>Complete genome sequence of Burkholderia rhizoxinica, an endosymbiont of Rhizopus microsporus.</title>
        <authorList>
            <person name="Lackner G."/>
            <person name="Moebius N."/>
            <person name="Partida-Martinez L."/>
            <person name="Hertweck C."/>
        </authorList>
    </citation>
    <scope>NUCLEOTIDE SEQUENCE [LARGE SCALE GENOMIC DNA]</scope>
    <source>
        <strain evidence="14">DSM 19002 / CIP 109453 / HKI 454</strain>
    </source>
</reference>
<dbReference type="GO" id="GO:0005886">
    <property type="term" value="C:plasma membrane"/>
    <property type="evidence" value="ECO:0007669"/>
    <property type="project" value="UniProtKB-SubCell"/>
</dbReference>
<keyword evidence="2" id="KW-1003">Cell membrane</keyword>
<dbReference type="GO" id="GO:0022857">
    <property type="term" value="F:transmembrane transporter activity"/>
    <property type="evidence" value="ECO:0007669"/>
    <property type="project" value="InterPro"/>
</dbReference>
<dbReference type="PANTHER" id="PTHR30561:SF9">
    <property type="entry name" value="4-AMINO-4-DEOXY-L-ARABINOSE-PHOSPHOUNDECAPRENOL FLIPPASE SUBUNIT ARNF-RELATED"/>
    <property type="match status" value="1"/>
</dbReference>
<proteinExistence type="predicted"/>
<evidence type="ECO:0000256" key="8">
    <source>
        <dbReference type="ARBA" id="ARBA00022989"/>
    </source>
</evidence>
<keyword evidence="3" id="KW-0444">Lipid biosynthesis</keyword>
<evidence type="ECO:0000256" key="2">
    <source>
        <dbReference type="ARBA" id="ARBA00022475"/>
    </source>
</evidence>
<gene>
    <name evidence="13" type="ordered locus">RBRH_03678</name>
</gene>
<dbReference type="Pfam" id="PF00892">
    <property type="entry name" value="EamA"/>
    <property type="match status" value="1"/>
</dbReference>
<dbReference type="InterPro" id="IPR037185">
    <property type="entry name" value="EmrE-like"/>
</dbReference>
<feature type="transmembrane region" description="Helical" evidence="11">
    <location>
        <begin position="124"/>
        <end position="141"/>
    </location>
</feature>
<dbReference type="GO" id="GO:0009103">
    <property type="term" value="P:lipopolysaccharide biosynthetic process"/>
    <property type="evidence" value="ECO:0007669"/>
    <property type="project" value="UniProtKB-KW"/>
</dbReference>
<evidence type="ECO:0000256" key="5">
    <source>
        <dbReference type="ARBA" id="ARBA00022556"/>
    </source>
</evidence>
<protein>
    <submittedName>
        <fullName evidence="13">Quaternary ammonium compound-resistance protein</fullName>
    </submittedName>
</protein>